<feature type="domain" description="Alpha/beta hydrolase fold-3" evidence="4">
    <location>
        <begin position="512"/>
        <end position="656"/>
    </location>
</feature>
<feature type="domain" description="Hormone-sensitive lipase N-terminal" evidence="3">
    <location>
        <begin position="92"/>
        <end position="221"/>
    </location>
</feature>
<evidence type="ECO:0000313" key="6">
    <source>
        <dbReference type="Proteomes" id="UP000290809"/>
    </source>
</evidence>
<dbReference type="PANTHER" id="PTHR23025:SF3">
    <property type="entry name" value="HORMONE-SENSITIVE LIPASE"/>
    <property type="match status" value="1"/>
</dbReference>
<dbReference type="GO" id="GO:0004771">
    <property type="term" value="F:sterol ester esterase activity"/>
    <property type="evidence" value="ECO:0007669"/>
    <property type="project" value="TreeGrafter"/>
</dbReference>
<evidence type="ECO:0000259" key="4">
    <source>
        <dbReference type="Pfam" id="PF07859"/>
    </source>
</evidence>
<dbReference type="InterPro" id="IPR010468">
    <property type="entry name" value="HSL_N"/>
</dbReference>
<dbReference type="InterPro" id="IPR013094">
    <property type="entry name" value="AB_hydrolase_3"/>
</dbReference>
<feature type="compositionally biased region" description="Basic and acidic residues" evidence="2">
    <location>
        <begin position="761"/>
        <end position="771"/>
    </location>
</feature>
<comment type="caution">
    <text evidence="5">The sequence shown here is derived from an EMBL/GenBank/DDBJ whole genome shotgun (WGS) entry which is preliminary data.</text>
</comment>
<keyword evidence="6" id="KW-1185">Reference proteome</keyword>
<feature type="region of interest" description="Disordered" evidence="2">
    <location>
        <begin position="746"/>
        <end position="786"/>
    </location>
</feature>
<evidence type="ECO:0000256" key="2">
    <source>
        <dbReference type="SAM" id="MobiDB-lite"/>
    </source>
</evidence>
<dbReference type="Pfam" id="PF07859">
    <property type="entry name" value="Abhydrolase_3"/>
    <property type="match status" value="2"/>
</dbReference>
<dbReference type="STRING" id="6184.A0A430Q5Q6"/>
<evidence type="ECO:0000256" key="1">
    <source>
        <dbReference type="PROSITE-ProRule" id="PRU10038"/>
    </source>
</evidence>
<gene>
    <name evidence="5" type="ORF">DC041_0011318</name>
</gene>
<dbReference type="InterPro" id="IPR029058">
    <property type="entry name" value="AB_hydrolase_fold"/>
</dbReference>
<feature type="domain" description="Alpha/beta hydrolase fold-3" evidence="4">
    <location>
        <begin position="801"/>
        <end position="861"/>
    </location>
</feature>
<dbReference type="GO" id="GO:0004806">
    <property type="term" value="F:triacylglycerol lipase activity"/>
    <property type="evidence" value="ECO:0007669"/>
    <property type="project" value="TreeGrafter"/>
</dbReference>
<evidence type="ECO:0000259" key="3">
    <source>
        <dbReference type="Pfam" id="PF06350"/>
    </source>
</evidence>
<feature type="domain" description="Hormone-sensitive lipase N-terminal" evidence="3">
    <location>
        <begin position="269"/>
        <end position="430"/>
    </location>
</feature>
<proteinExistence type="predicted"/>
<sequence length="892" mass="100934">MLRTIGGLLGLSRCRCLWRCAAVHPDELRFHFEKPDSVRILSSELNMDRKFSMFNGNNDENKESLDSSECIQMVRLCSELHLQCRTYLTIIRTNLEIDDENTESSQSESDIVCALKKLHALLNSGFSSRIKYLYSIAGDYDFGSLRANGIRSFLAITTRCSAVLLMYIRQMSSYSLSNWSGITHKSVIAYINCLMELSLCLEVLSYLPRFTKPCTLFPRSEFVDLPEIGHCDVSSFDDKPTNITDAYSTVKSKQYQEDLSEFYRLEVLSDSIKQEYFYGRCLAFYLCPSAQRILLFLNSFMAGYGNSFLTSKQGIVSLVNTVYRSVTSYLSPEDRGKMLAKLTRNSSVQFCKAFWNLAELRVVSEAPNVILPSMAVARSFKLQTKSLKIPLDMNIRENGSEFIVIEPPKSHFGTAPLGMRILCRHLRSGLEWTRTSESPKFFESPNCINQSNHHLSRNSVSPLLSYNSRFFPSNDSSSVVLSSSNDRRYSYESFKFSSTSTDNNTNKSPYVLFYVHGGGFIALTSQSQDNFLRIWAEQLNCPIIAVDYSLSPEAPYPRALEECYYAYCWITLNREKLGCTSDAKIVLAGDSAGGNLALGVCMRAVRDGLLNKPSGIFLAYTPVLVSFTPSPSRLLSLCDPLLPIGVLAKCLLAYAGIDEATLDSDELDDDFEVDKNPSNLTTEPNSPIWSRLFSTLWSNPSKSDLNNSKELKIEHLRRYSNITMSPFYDVYLKNPKDQSVPSNLCRLSEESHSPHKSPKLNKSEKEKNPDHNEDECTPILKHPHRPRTDLNRIRNIHLIQNGFMSPYLASDDMLCGLPPVVFVCSQFDPFLDDGLELAKRLSKLDVSVDVRVLDDLPHAFLNFCLLGPEFQIASKICIELVKNLFNEYYIKK</sequence>
<accession>A0A430Q5Q6</accession>
<name>A0A430Q5Q6_SCHBO</name>
<dbReference type="Gene3D" id="3.40.50.1820">
    <property type="entry name" value="alpha/beta hydrolase"/>
    <property type="match status" value="2"/>
</dbReference>
<reference evidence="5 6" key="1">
    <citation type="journal article" date="2019" name="PLoS Pathog.">
        <title>Genome sequence of the bovine parasite Schistosoma bovis Tanzania.</title>
        <authorList>
            <person name="Oey H."/>
            <person name="Zakrzewski M."/>
            <person name="Gobert G."/>
            <person name="Gravermann K."/>
            <person name="Stoye J."/>
            <person name="Jones M."/>
            <person name="Mcmanus D."/>
            <person name="Krause L."/>
        </authorList>
    </citation>
    <scope>NUCLEOTIDE SEQUENCE [LARGE SCALE GENOMIC DNA]</scope>
    <source>
        <strain evidence="5 6">TAN1997</strain>
    </source>
</reference>
<dbReference type="AlphaFoldDB" id="A0A430Q5Q6"/>
<dbReference type="SUPFAM" id="SSF53474">
    <property type="entry name" value="alpha/beta-Hydrolases"/>
    <property type="match status" value="1"/>
</dbReference>
<feature type="active site" evidence="1">
    <location>
        <position position="591"/>
    </location>
</feature>
<dbReference type="EMBL" id="QMKO01002614">
    <property type="protein sequence ID" value="RTG83007.1"/>
    <property type="molecule type" value="Genomic_DNA"/>
</dbReference>
<dbReference type="PROSITE" id="PS01174">
    <property type="entry name" value="LIPASE_GDXG_SER"/>
    <property type="match status" value="1"/>
</dbReference>
<dbReference type="PANTHER" id="PTHR23025">
    <property type="entry name" value="TRIACYLGLYCEROL LIPASE"/>
    <property type="match status" value="1"/>
</dbReference>
<evidence type="ECO:0000313" key="5">
    <source>
        <dbReference type="EMBL" id="RTG83007.1"/>
    </source>
</evidence>
<dbReference type="GO" id="GO:0019433">
    <property type="term" value="P:triglyceride catabolic process"/>
    <property type="evidence" value="ECO:0007669"/>
    <property type="project" value="TreeGrafter"/>
</dbReference>
<organism evidence="5 6">
    <name type="scientific">Schistosoma bovis</name>
    <name type="common">Blood fluke</name>
    <dbReference type="NCBI Taxonomy" id="6184"/>
    <lineage>
        <taxon>Eukaryota</taxon>
        <taxon>Metazoa</taxon>
        <taxon>Spiralia</taxon>
        <taxon>Lophotrochozoa</taxon>
        <taxon>Platyhelminthes</taxon>
        <taxon>Trematoda</taxon>
        <taxon>Digenea</taxon>
        <taxon>Strigeidida</taxon>
        <taxon>Schistosomatoidea</taxon>
        <taxon>Schistosomatidae</taxon>
        <taxon>Schistosoma</taxon>
    </lineage>
</organism>
<protein>
    <submittedName>
        <fullName evidence="5">Hormone-sensitive lipase</fullName>
    </submittedName>
</protein>
<dbReference type="Pfam" id="PF06350">
    <property type="entry name" value="HSL_N"/>
    <property type="match status" value="2"/>
</dbReference>
<dbReference type="InterPro" id="IPR033140">
    <property type="entry name" value="Lipase_GDXG_put_SER_AS"/>
</dbReference>
<dbReference type="GO" id="GO:0008203">
    <property type="term" value="P:cholesterol metabolic process"/>
    <property type="evidence" value="ECO:0007669"/>
    <property type="project" value="InterPro"/>
</dbReference>
<dbReference type="GO" id="GO:0005829">
    <property type="term" value="C:cytosol"/>
    <property type="evidence" value="ECO:0007669"/>
    <property type="project" value="TreeGrafter"/>
</dbReference>
<dbReference type="Proteomes" id="UP000290809">
    <property type="component" value="Unassembled WGS sequence"/>
</dbReference>